<dbReference type="InterPro" id="IPR002550">
    <property type="entry name" value="CNNM"/>
</dbReference>
<dbReference type="PANTHER" id="PTHR22777:SF17">
    <property type="entry name" value="UPF0053 PROTEIN SLL0260"/>
    <property type="match status" value="1"/>
</dbReference>
<dbReference type="EMBL" id="HG934468">
    <property type="protein sequence ID" value="CDN31609.1"/>
    <property type="molecule type" value="Genomic_DNA"/>
</dbReference>
<feature type="domain" description="CNNM transmembrane" evidence="11">
    <location>
        <begin position="1"/>
        <end position="187"/>
    </location>
</feature>
<gene>
    <name evidence="12" type="ORF">BN938_1522</name>
</gene>
<dbReference type="KEGG" id="rbc:BN938_1522"/>
<dbReference type="GO" id="GO:0005886">
    <property type="term" value="C:plasma membrane"/>
    <property type="evidence" value="ECO:0007669"/>
    <property type="project" value="TreeGrafter"/>
</dbReference>
<dbReference type="InterPro" id="IPR016169">
    <property type="entry name" value="FAD-bd_PCMH_sub2"/>
</dbReference>
<dbReference type="GO" id="GO:0050660">
    <property type="term" value="F:flavin adenine dinucleotide binding"/>
    <property type="evidence" value="ECO:0007669"/>
    <property type="project" value="InterPro"/>
</dbReference>
<feature type="transmembrane region" description="Helical" evidence="9">
    <location>
        <begin position="89"/>
        <end position="107"/>
    </location>
</feature>
<dbReference type="AlphaFoldDB" id="A0A060RD92"/>
<evidence type="ECO:0000256" key="7">
    <source>
        <dbReference type="PROSITE-ProRule" id="PRU00703"/>
    </source>
</evidence>
<evidence type="ECO:0000256" key="9">
    <source>
        <dbReference type="SAM" id="Phobius"/>
    </source>
</evidence>
<dbReference type="InterPro" id="IPR005170">
    <property type="entry name" value="Transptr-assoc_dom"/>
</dbReference>
<evidence type="ECO:0000259" key="10">
    <source>
        <dbReference type="PROSITE" id="PS51371"/>
    </source>
</evidence>
<feature type="domain" description="CBS" evidence="10">
    <location>
        <begin position="267"/>
        <end position="327"/>
    </location>
</feature>
<evidence type="ECO:0000259" key="11">
    <source>
        <dbReference type="PROSITE" id="PS51846"/>
    </source>
</evidence>
<dbReference type="PROSITE" id="PS51371">
    <property type="entry name" value="CBS"/>
    <property type="match status" value="1"/>
</dbReference>
<evidence type="ECO:0000313" key="12">
    <source>
        <dbReference type="EMBL" id="CDN31609.1"/>
    </source>
</evidence>
<evidence type="ECO:0000256" key="1">
    <source>
        <dbReference type="ARBA" id="ARBA00004141"/>
    </source>
</evidence>
<dbReference type="OrthoDB" id="9798188at2"/>
<dbReference type="Gene3D" id="3.10.580.10">
    <property type="entry name" value="CBS-domain"/>
    <property type="match status" value="1"/>
</dbReference>
<dbReference type="PATRIC" id="fig|1433126.3.peg.1506"/>
<dbReference type="InterPro" id="IPR044751">
    <property type="entry name" value="Ion_transp-like_CBS"/>
</dbReference>
<feature type="transmembrane region" description="Helical" evidence="9">
    <location>
        <begin position="119"/>
        <end position="138"/>
    </location>
</feature>
<feature type="transmembrane region" description="Helical" evidence="9">
    <location>
        <begin position="57"/>
        <end position="83"/>
    </location>
</feature>
<evidence type="ECO:0000256" key="5">
    <source>
        <dbReference type="ARBA" id="ARBA00023122"/>
    </source>
</evidence>
<sequence length="412" mass="46527">MGEYIIIILSSLLMSAFFSGMEIAYFSANRLRIELDRKQSPSYNYIIELFLRQPGQYISTILVGNNIALVVYSLFMSTLITTLVGSENFLLDTLLSTIIIIFVAEFIPKAVVKVNPNFYLRIFALPIFFFFLLFYPLAKVATLLSTFILKVFGLPLRGEPKIVGFGKIDLAALVEGAGESKDETPNENEIKMFQNALDFSDLRVRDCMLPRIEIEGIEVEESIEELSRIVIESQFSRIPVYEHSIDNVIGYVSSKSLFENPENIRQIMRPIIYVPESAPVQKLLGQFTKTHKSMAIVIDEFGGTAGLITIEDILEEIFGNIEDEHDTADLTEKKISDKEYILSGRLEIDYLNAEYGLAIEESDEYDTLAGLILYKSEKLLAAGDEVEIGKFRIKILKASSSKILLVRIIVME</sequence>
<dbReference type="Gene3D" id="3.30.465.10">
    <property type="match status" value="1"/>
</dbReference>
<comment type="subcellular location">
    <subcellularLocation>
        <location evidence="1">Membrane</location>
        <topology evidence="1">Multi-pass membrane protein</topology>
    </subcellularLocation>
</comment>
<dbReference type="eggNOG" id="COG1253">
    <property type="taxonomic scope" value="Bacteria"/>
</dbReference>
<evidence type="ECO:0000256" key="4">
    <source>
        <dbReference type="ARBA" id="ARBA00022989"/>
    </source>
</evidence>
<evidence type="ECO:0000256" key="3">
    <source>
        <dbReference type="ARBA" id="ARBA00022737"/>
    </source>
</evidence>
<dbReference type="SUPFAM" id="SSF54631">
    <property type="entry name" value="CBS-domain pair"/>
    <property type="match status" value="1"/>
</dbReference>
<evidence type="ECO:0000256" key="8">
    <source>
        <dbReference type="PROSITE-ProRule" id="PRU01193"/>
    </source>
</evidence>
<dbReference type="PANTHER" id="PTHR22777">
    <property type="entry name" value="HEMOLYSIN-RELATED"/>
    <property type="match status" value="1"/>
</dbReference>
<organism evidence="12 13">
    <name type="scientific">Mucinivorans hirudinis</name>
    <dbReference type="NCBI Taxonomy" id="1433126"/>
    <lineage>
        <taxon>Bacteria</taxon>
        <taxon>Pseudomonadati</taxon>
        <taxon>Bacteroidota</taxon>
        <taxon>Bacteroidia</taxon>
        <taxon>Bacteroidales</taxon>
        <taxon>Rikenellaceae</taxon>
        <taxon>Mucinivorans</taxon>
    </lineage>
</organism>
<dbReference type="Pfam" id="PF00571">
    <property type="entry name" value="CBS"/>
    <property type="match status" value="2"/>
</dbReference>
<keyword evidence="2 8" id="KW-0812">Transmembrane</keyword>
<dbReference type="Pfam" id="PF03471">
    <property type="entry name" value="CorC_HlyC"/>
    <property type="match status" value="1"/>
</dbReference>
<evidence type="ECO:0000313" key="13">
    <source>
        <dbReference type="Proteomes" id="UP000027616"/>
    </source>
</evidence>
<dbReference type="PROSITE" id="PS51846">
    <property type="entry name" value="CNNM"/>
    <property type="match status" value="1"/>
</dbReference>
<accession>A0A060RD92</accession>
<dbReference type="HOGENOM" id="CLU_015237_4_1_10"/>
<evidence type="ECO:0000256" key="2">
    <source>
        <dbReference type="ARBA" id="ARBA00022692"/>
    </source>
</evidence>
<dbReference type="Pfam" id="PF01595">
    <property type="entry name" value="CNNM"/>
    <property type="match status" value="1"/>
</dbReference>
<dbReference type="InterPro" id="IPR036318">
    <property type="entry name" value="FAD-bd_PCMH-like_sf"/>
</dbReference>
<keyword evidence="13" id="KW-1185">Reference proteome</keyword>
<evidence type="ECO:0000256" key="6">
    <source>
        <dbReference type="ARBA" id="ARBA00023136"/>
    </source>
</evidence>
<keyword evidence="3" id="KW-0677">Repeat</keyword>
<name>A0A060RD92_9BACT</name>
<proteinExistence type="predicted"/>
<keyword evidence="5 7" id="KW-0129">CBS domain</keyword>
<protein>
    <submittedName>
        <fullName evidence="12">Magnesium and cobalt efflux protein CorC</fullName>
    </submittedName>
</protein>
<keyword evidence="4 8" id="KW-1133">Transmembrane helix</keyword>
<dbReference type="CDD" id="cd04590">
    <property type="entry name" value="CBS_pair_CorC_HlyC_assoc"/>
    <property type="match status" value="1"/>
</dbReference>
<dbReference type="STRING" id="1433126.BN938_1522"/>
<dbReference type="Proteomes" id="UP000027616">
    <property type="component" value="Chromosome I"/>
</dbReference>
<keyword evidence="6 8" id="KW-0472">Membrane</keyword>
<reference evidence="12 13" key="1">
    <citation type="journal article" date="2015" name="Genome Announc.">
        <title>Complete Genome Sequence of the Novel Leech Symbiont Mucinivorans hirudinis M3T.</title>
        <authorList>
            <person name="Nelson M.C."/>
            <person name="Bomar L."/>
            <person name="Graf J."/>
        </authorList>
    </citation>
    <scope>NUCLEOTIDE SEQUENCE [LARGE SCALE GENOMIC DNA]</scope>
    <source>
        <strain evidence="13">M3</strain>
    </source>
</reference>
<dbReference type="FunFam" id="3.10.580.10:FF:000002">
    <property type="entry name" value="Magnesium/cobalt efflux protein CorC"/>
    <property type="match status" value="1"/>
</dbReference>
<dbReference type="InterPro" id="IPR000644">
    <property type="entry name" value="CBS_dom"/>
</dbReference>
<dbReference type="InterPro" id="IPR046342">
    <property type="entry name" value="CBS_dom_sf"/>
</dbReference>
<dbReference type="SUPFAM" id="SSF56176">
    <property type="entry name" value="FAD-binding/transporter-associated domain-like"/>
    <property type="match status" value="1"/>
</dbReference>
<feature type="transmembrane region" description="Helical" evidence="9">
    <location>
        <begin position="6"/>
        <end position="28"/>
    </location>
</feature>
<dbReference type="SMART" id="SM01091">
    <property type="entry name" value="CorC_HlyC"/>
    <property type="match status" value="1"/>
</dbReference>